<dbReference type="eggNOG" id="arCOG11307">
    <property type="taxonomic scope" value="Archaea"/>
</dbReference>
<gene>
    <name evidence="2" type="ordered locus">MSWAN_1830</name>
</gene>
<keyword evidence="1" id="KW-0472">Membrane</keyword>
<evidence type="ECO:0000313" key="3">
    <source>
        <dbReference type="Proteomes" id="UP000009231"/>
    </source>
</evidence>
<evidence type="ECO:0000313" key="2">
    <source>
        <dbReference type="EMBL" id="AEG18841.1"/>
    </source>
</evidence>
<feature type="transmembrane region" description="Helical" evidence="1">
    <location>
        <begin position="33"/>
        <end position="53"/>
    </location>
</feature>
<dbReference type="EMBL" id="CP002772">
    <property type="protein sequence ID" value="AEG18841.1"/>
    <property type="molecule type" value="Genomic_DNA"/>
</dbReference>
<dbReference type="GeneID" id="10669340"/>
<dbReference type="OrthoDB" id="71051at2157"/>
<dbReference type="HOGENOM" id="CLU_2893295_0_0_2"/>
<reference evidence="2 3" key="1">
    <citation type="journal article" date="2014" name="Int. J. Syst. Evol. Microbiol.">
        <title>Methanobacterium paludis sp. nov. and a novel strain of Methanobacterium lacus isolated from northern peatlands.</title>
        <authorList>
            <person name="Cadillo-Quiroz H."/>
            <person name="Brauer S.L."/>
            <person name="Goodson N."/>
            <person name="Yavitt J.B."/>
            <person name="Zinder S.H."/>
        </authorList>
    </citation>
    <scope>NUCLEOTIDE SEQUENCE [LARGE SCALE GENOMIC DNA]</scope>
    <source>
        <strain evidence="3">DSM 25820 / JCM 18151 / SWAN1</strain>
    </source>
</reference>
<dbReference type="AlphaFoldDB" id="F6D4X0"/>
<dbReference type="RefSeq" id="WP_013826340.1">
    <property type="nucleotide sequence ID" value="NC_015574.1"/>
</dbReference>
<dbReference type="KEGG" id="mew:MSWAN_1830"/>
<name>F6D4X0_METPW</name>
<sequence>MQRNYGKNPVPSLKKRSRPFEFIELNYLDVKSCIFMCAIIMILIASIVCVAAYPNSNLPITV</sequence>
<keyword evidence="1" id="KW-0812">Transmembrane</keyword>
<evidence type="ECO:0000256" key="1">
    <source>
        <dbReference type="SAM" id="Phobius"/>
    </source>
</evidence>
<dbReference type="Proteomes" id="UP000009231">
    <property type="component" value="Chromosome"/>
</dbReference>
<keyword evidence="1" id="KW-1133">Transmembrane helix</keyword>
<proteinExistence type="predicted"/>
<organism evidence="2 3">
    <name type="scientific">Methanobacterium paludis (strain DSM 25820 / JCM 18151 / SWAN1)</name>
    <dbReference type="NCBI Taxonomy" id="868131"/>
    <lineage>
        <taxon>Archaea</taxon>
        <taxon>Methanobacteriati</taxon>
        <taxon>Methanobacteriota</taxon>
        <taxon>Methanomada group</taxon>
        <taxon>Methanobacteria</taxon>
        <taxon>Methanobacteriales</taxon>
        <taxon>Methanobacteriaceae</taxon>
        <taxon>Methanobacterium</taxon>
    </lineage>
</organism>
<accession>F6D4X0</accession>
<protein>
    <submittedName>
        <fullName evidence="2">Uncharacterized protein</fullName>
    </submittedName>
</protein>
<keyword evidence="3" id="KW-1185">Reference proteome</keyword>